<feature type="transmembrane region" description="Helical" evidence="6">
    <location>
        <begin position="467"/>
        <end position="485"/>
    </location>
</feature>
<comment type="subcellular location">
    <subcellularLocation>
        <location evidence="1">Membrane</location>
        <topology evidence="1">Multi-pass membrane protein</topology>
    </subcellularLocation>
</comment>
<dbReference type="PANTHER" id="PTHR47704">
    <property type="entry name" value="POTASSIUM TRANSPORTER KIMA"/>
    <property type="match status" value="1"/>
</dbReference>
<evidence type="ECO:0000256" key="6">
    <source>
        <dbReference type="SAM" id="Phobius"/>
    </source>
</evidence>
<feature type="transmembrane region" description="Helical" evidence="6">
    <location>
        <begin position="406"/>
        <end position="426"/>
    </location>
</feature>
<comment type="caution">
    <text evidence="7">The sequence shown here is derived from an EMBL/GenBank/DDBJ whole genome shotgun (WGS) entry which is preliminary data.</text>
</comment>
<sequence length="640" mass="68216">MLLTTGPPGRIRRDAPQDTAEETVGDRPTGRGEVPMAYGLARRELRPKVPLRPGEGEKHHLTSLEGLAALSLDALSSVAYGPEAIVLALVVAGTGALTATLPITLAITFLLAALVVSYGQVIAVHPDGGGAYAVAKKDLGRTTSLLAAASLVVDYVLTVAVSLAAGADAFASAFPALADDKLVICLIGLAVLTAVNLRGVTDSARVLMLPTVLFVVAILGIVVLGLIRSHPVAVVGTQQSFPAHESLGLLLVLKAFSSGCSALTGVEAIANAVPTFRTPRVKRAQRTELMLGALLGIMLIGLALLIRRDHVAPRGNVTVLAQLAAGAYGTGWAYYATNLIVTLVLLLAANTSFGGLPVLMSLLARDHRLPHLFGLRAERPVYRYGVLALALLAAVLLIAVDADTHRLIPLFAIGVFIGFTLSQIGLVRHWTTQRPARWLHRALINGTGAVLTTLAGVILLGTKFLEGAWVVVIAVPLMMLLFARVERYYTEVGEELGLGRIPDPPDRWTGSLVIVPLGEVSKLARHAVSAALALGDEVVAVAVHADPEKTRALQEAWDRWNPGVRLDVIDSPHRSLVMPIVEYVQRMSGDGRQIAVLIPEVEPRHRRYEILQNQRGLLLATVLRARTDVVVCMLPYRLTL</sequence>
<accession>A0ABP7KXZ1</accession>
<dbReference type="InterPro" id="IPR053153">
    <property type="entry name" value="APC_K+_Transporter"/>
</dbReference>
<keyword evidence="4 6" id="KW-0472">Membrane</keyword>
<evidence type="ECO:0000256" key="1">
    <source>
        <dbReference type="ARBA" id="ARBA00004141"/>
    </source>
</evidence>
<dbReference type="Gene3D" id="1.20.1740.10">
    <property type="entry name" value="Amino acid/polyamine transporter I"/>
    <property type="match status" value="1"/>
</dbReference>
<evidence type="ECO:0000256" key="3">
    <source>
        <dbReference type="ARBA" id="ARBA00022989"/>
    </source>
</evidence>
<evidence type="ECO:0000256" key="2">
    <source>
        <dbReference type="ARBA" id="ARBA00022692"/>
    </source>
</evidence>
<evidence type="ECO:0000256" key="5">
    <source>
        <dbReference type="SAM" id="MobiDB-lite"/>
    </source>
</evidence>
<feature type="transmembrane region" description="Helical" evidence="6">
    <location>
        <begin position="173"/>
        <end position="195"/>
    </location>
</feature>
<dbReference type="EMBL" id="BAAAZA010000025">
    <property type="protein sequence ID" value="GAA3889754.1"/>
    <property type="molecule type" value="Genomic_DNA"/>
</dbReference>
<feature type="transmembrane region" description="Helical" evidence="6">
    <location>
        <begin position="438"/>
        <end position="461"/>
    </location>
</feature>
<dbReference type="Pfam" id="PF13520">
    <property type="entry name" value="AA_permease_2"/>
    <property type="match status" value="1"/>
</dbReference>
<feature type="transmembrane region" description="Helical" evidence="6">
    <location>
        <begin position="381"/>
        <end position="400"/>
    </location>
</feature>
<dbReference type="Proteomes" id="UP001501563">
    <property type="component" value="Unassembled WGS sequence"/>
</dbReference>
<evidence type="ECO:0000313" key="8">
    <source>
        <dbReference type="Proteomes" id="UP001501563"/>
    </source>
</evidence>
<gene>
    <name evidence="7" type="ORF">GCM10022207_66530</name>
</gene>
<feature type="transmembrane region" description="Helical" evidence="6">
    <location>
        <begin position="332"/>
        <end position="360"/>
    </location>
</feature>
<keyword evidence="3 6" id="KW-1133">Transmembrane helix</keyword>
<feature type="transmembrane region" description="Helical" evidence="6">
    <location>
        <begin position="103"/>
        <end position="124"/>
    </location>
</feature>
<feature type="transmembrane region" description="Helical" evidence="6">
    <location>
        <begin position="207"/>
        <end position="227"/>
    </location>
</feature>
<dbReference type="PANTHER" id="PTHR47704:SF1">
    <property type="entry name" value="POTASSIUM TRANSPORTER KIMA"/>
    <property type="match status" value="1"/>
</dbReference>
<feature type="transmembrane region" description="Helical" evidence="6">
    <location>
        <begin position="247"/>
        <end position="269"/>
    </location>
</feature>
<evidence type="ECO:0000313" key="7">
    <source>
        <dbReference type="EMBL" id="GAA3889754.1"/>
    </source>
</evidence>
<feature type="transmembrane region" description="Helical" evidence="6">
    <location>
        <begin position="145"/>
        <end position="167"/>
    </location>
</feature>
<reference evidence="8" key="1">
    <citation type="journal article" date="2019" name="Int. J. Syst. Evol. Microbiol.">
        <title>The Global Catalogue of Microorganisms (GCM) 10K type strain sequencing project: providing services to taxonomists for standard genome sequencing and annotation.</title>
        <authorList>
            <consortium name="The Broad Institute Genomics Platform"/>
            <consortium name="The Broad Institute Genome Sequencing Center for Infectious Disease"/>
            <person name="Wu L."/>
            <person name="Ma J."/>
        </authorList>
    </citation>
    <scope>NUCLEOTIDE SEQUENCE [LARGE SCALE GENOMIC DNA]</scope>
    <source>
        <strain evidence="8">JCM 16578</strain>
    </source>
</reference>
<protein>
    <submittedName>
        <fullName evidence="7">APC family permease</fullName>
    </submittedName>
</protein>
<keyword evidence="8" id="KW-1185">Reference proteome</keyword>
<feature type="transmembrane region" description="Helical" evidence="6">
    <location>
        <begin position="289"/>
        <end position="306"/>
    </location>
</feature>
<name>A0ABP7KXZ1_9ACTN</name>
<proteinExistence type="predicted"/>
<organism evidence="7 8">
    <name type="scientific">Streptomyces lannensis</name>
    <dbReference type="NCBI Taxonomy" id="766498"/>
    <lineage>
        <taxon>Bacteria</taxon>
        <taxon>Bacillati</taxon>
        <taxon>Actinomycetota</taxon>
        <taxon>Actinomycetes</taxon>
        <taxon>Kitasatosporales</taxon>
        <taxon>Streptomycetaceae</taxon>
        <taxon>Streptomyces</taxon>
    </lineage>
</organism>
<dbReference type="InterPro" id="IPR002293">
    <property type="entry name" value="AA/rel_permease1"/>
</dbReference>
<feature type="region of interest" description="Disordered" evidence="5">
    <location>
        <begin position="1"/>
        <end position="33"/>
    </location>
</feature>
<evidence type="ECO:0000256" key="4">
    <source>
        <dbReference type="ARBA" id="ARBA00023136"/>
    </source>
</evidence>
<keyword evidence="2 6" id="KW-0812">Transmembrane</keyword>